<dbReference type="PROSITE" id="PS50985">
    <property type="entry name" value="GRAS"/>
    <property type="match status" value="1"/>
</dbReference>
<accession>A0A5B6U8Y7</accession>
<keyword evidence="3" id="KW-0249">Electron transport</keyword>
<dbReference type="PROSITE" id="PS51352">
    <property type="entry name" value="THIOREDOXIN_2"/>
    <property type="match status" value="1"/>
</dbReference>
<evidence type="ECO:0000259" key="10">
    <source>
        <dbReference type="PROSITE" id="PS51352"/>
    </source>
</evidence>
<keyword evidence="4" id="KW-0805">Transcription regulation</keyword>
<evidence type="ECO:0000256" key="6">
    <source>
        <dbReference type="ARBA" id="ARBA00023163"/>
    </source>
</evidence>
<dbReference type="EMBL" id="SMMG02000013">
    <property type="protein sequence ID" value="KAA3453758.1"/>
    <property type="molecule type" value="Genomic_DNA"/>
</dbReference>
<evidence type="ECO:0000256" key="8">
    <source>
        <dbReference type="PROSITE-ProRule" id="PRU01191"/>
    </source>
</evidence>
<dbReference type="NCBIfam" id="TIGR01068">
    <property type="entry name" value="thioredoxin"/>
    <property type="match status" value="1"/>
</dbReference>
<evidence type="ECO:0000256" key="5">
    <source>
        <dbReference type="ARBA" id="ARBA00023157"/>
    </source>
</evidence>
<evidence type="ECO:0000313" key="12">
    <source>
        <dbReference type="Proteomes" id="UP000325315"/>
    </source>
</evidence>
<keyword evidence="5" id="KW-1015">Disulfide bond</keyword>
<evidence type="ECO:0000256" key="1">
    <source>
        <dbReference type="ARBA" id="ARBA00022448"/>
    </source>
</evidence>
<dbReference type="GO" id="GO:0015035">
    <property type="term" value="F:protein-disulfide reductase activity"/>
    <property type="evidence" value="ECO:0007669"/>
    <property type="project" value="InterPro"/>
</dbReference>
<dbReference type="InterPro" id="IPR017937">
    <property type="entry name" value="Thioredoxin_CS"/>
</dbReference>
<comment type="caution">
    <text evidence="11">The sequence shown here is derived from an EMBL/GenBank/DDBJ whole genome shotgun (WGS) entry which is preliminary data.</text>
</comment>
<feature type="region of interest" description="VHIID" evidence="8">
    <location>
        <begin position="257"/>
        <end position="322"/>
    </location>
</feature>
<feature type="region of interest" description="Leucine repeat II (LRII)" evidence="8">
    <location>
        <begin position="338"/>
        <end position="370"/>
    </location>
</feature>
<proteinExistence type="inferred from homology"/>
<gene>
    <name evidence="11" type="ORF">EPI10_009757</name>
</gene>
<dbReference type="Gene3D" id="3.40.30.10">
    <property type="entry name" value="Glutaredoxin"/>
    <property type="match status" value="1"/>
</dbReference>
<feature type="region of interest" description="Disordered" evidence="9">
    <location>
        <begin position="135"/>
        <end position="177"/>
    </location>
</feature>
<comment type="similarity">
    <text evidence="8">Belongs to the GRAS family.</text>
</comment>
<feature type="region of interest" description="SAW" evidence="8">
    <location>
        <begin position="476"/>
        <end position="550"/>
    </location>
</feature>
<evidence type="ECO:0000256" key="4">
    <source>
        <dbReference type="ARBA" id="ARBA00023015"/>
    </source>
</evidence>
<dbReference type="PANTHER" id="PTHR31636">
    <property type="entry name" value="OSJNBA0084A10.13 PROTEIN-RELATED"/>
    <property type="match status" value="1"/>
</dbReference>
<keyword evidence="7" id="KW-0676">Redox-active center</keyword>
<dbReference type="Pfam" id="PF03514">
    <property type="entry name" value="GRAS"/>
    <property type="match status" value="1"/>
</dbReference>
<dbReference type="PROSITE" id="PS00194">
    <property type="entry name" value="THIOREDOXIN_1"/>
    <property type="match status" value="1"/>
</dbReference>
<feature type="compositionally biased region" description="Low complexity" evidence="9">
    <location>
        <begin position="155"/>
        <end position="170"/>
    </location>
</feature>
<dbReference type="SUPFAM" id="SSF52833">
    <property type="entry name" value="Thioredoxin-like"/>
    <property type="match status" value="1"/>
</dbReference>
<reference evidence="12" key="1">
    <citation type="journal article" date="2019" name="Plant Biotechnol. J.">
        <title>Genome sequencing of the Australian wild diploid species Gossypium australe highlights disease resistance and delayed gland morphogenesis.</title>
        <authorList>
            <person name="Cai Y."/>
            <person name="Cai X."/>
            <person name="Wang Q."/>
            <person name="Wang P."/>
            <person name="Zhang Y."/>
            <person name="Cai C."/>
            <person name="Xu Y."/>
            <person name="Wang K."/>
            <person name="Zhou Z."/>
            <person name="Wang C."/>
            <person name="Geng S."/>
            <person name="Li B."/>
            <person name="Dong Q."/>
            <person name="Hou Y."/>
            <person name="Wang H."/>
            <person name="Ai P."/>
            <person name="Liu Z."/>
            <person name="Yi F."/>
            <person name="Sun M."/>
            <person name="An G."/>
            <person name="Cheng J."/>
            <person name="Zhang Y."/>
            <person name="Shi Q."/>
            <person name="Xie Y."/>
            <person name="Shi X."/>
            <person name="Chang Y."/>
            <person name="Huang F."/>
            <person name="Chen Y."/>
            <person name="Hong S."/>
            <person name="Mi L."/>
            <person name="Sun Q."/>
            <person name="Zhang L."/>
            <person name="Zhou B."/>
            <person name="Peng R."/>
            <person name="Zhang X."/>
            <person name="Liu F."/>
        </authorList>
    </citation>
    <scope>NUCLEOTIDE SEQUENCE [LARGE SCALE GENOMIC DNA]</scope>
    <source>
        <strain evidence="12">cv. PA1801</strain>
    </source>
</reference>
<dbReference type="FunFam" id="3.40.30.10:FF:000001">
    <property type="entry name" value="Thioredoxin"/>
    <property type="match status" value="1"/>
</dbReference>
<feature type="domain" description="Thioredoxin" evidence="10">
    <location>
        <begin position="659"/>
        <end position="772"/>
    </location>
</feature>
<organism evidence="11 12">
    <name type="scientific">Gossypium australe</name>
    <dbReference type="NCBI Taxonomy" id="47621"/>
    <lineage>
        <taxon>Eukaryota</taxon>
        <taxon>Viridiplantae</taxon>
        <taxon>Streptophyta</taxon>
        <taxon>Embryophyta</taxon>
        <taxon>Tracheophyta</taxon>
        <taxon>Spermatophyta</taxon>
        <taxon>Magnoliopsida</taxon>
        <taxon>eudicotyledons</taxon>
        <taxon>Gunneridae</taxon>
        <taxon>Pentapetalae</taxon>
        <taxon>rosids</taxon>
        <taxon>malvids</taxon>
        <taxon>Malvales</taxon>
        <taxon>Malvaceae</taxon>
        <taxon>Malvoideae</taxon>
        <taxon>Gossypium</taxon>
    </lineage>
</organism>
<dbReference type="CDD" id="cd02947">
    <property type="entry name" value="TRX_family"/>
    <property type="match status" value="1"/>
</dbReference>
<sequence>MSLVTSTEPAITACRNTKLYPVQGSGDSSGLSTQMFGSDKHKPRCITDSYSSESYEKFFVGSPSEELMHPSSSDVSESSIRQQDVSSYQPRVQSADTLDHDTDKMKLMLQELERDLLGDNDVDVGDMFGTGLNMEIDGEWSDPVRTEPIHESPKESSSSESNLSSISSNKEASHFSSRTPKQMLIECAAVLAEGNIEGASTIINELRQLVSVHGDPPQRIAAYMVEGLAARVAASGKYLYKALRCKEPPSSDRLAAMQILFEVCPCFKFGFMAANGAIIEAFKDEKRVHIIDFDINQGSQYITLIQSIAKLPGKPPHLRLTGVDDPDSVQRLNGGLEIIGLRLEKLAEVLGVSFEFQAVASRTSLVTPSMLDCRPGEAIVVNFAFQLHHMPDESVSTINQRDQLLRMVKSLNPKLVTVVEQDVNTNTSPFFPRFIEAYSYYSTVFESLDVTLPRESQDRMNVERQCLARDIVNIVACEGEERIERYEVAGKWRARMTMAGFTSCPMSPNVIDMIQKLIREYCDRYKLEEDLGALHFGWEGKSLIVASAWRIQMHFFCADVKSQGLIGIVTCNIILIHIKYLLPFKDWGEELKMALENCFQLSSVCTTRACVMQSYRHQFSSVEKIHLPTFRGFNKPNLSFSSSFAHSFNGRCQKSRLICKASEAVDQVEAVTEASWGELVLGSETPVLVEFWAPWCGPCRMIEPVIADLAKEYAGKIACYKLNTDESPNIATEFGIRSIPTMLFFKNGEKKESIIGAVPKSTLAASIDKYVDN</sequence>
<dbReference type="Proteomes" id="UP000325315">
    <property type="component" value="Unassembled WGS sequence"/>
</dbReference>
<dbReference type="InterPro" id="IPR013766">
    <property type="entry name" value="Thioredoxin_domain"/>
</dbReference>
<evidence type="ECO:0000256" key="2">
    <source>
        <dbReference type="ARBA" id="ARBA00022946"/>
    </source>
</evidence>
<dbReference type="PRINTS" id="PR00421">
    <property type="entry name" value="THIOREDOXIN"/>
</dbReference>
<keyword evidence="1" id="KW-0813">Transport</keyword>
<evidence type="ECO:0000313" key="11">
    <source>
        <dbReference type="EMBL" id="KAA3453758.1"/>
    </source>
</evidence>
<dbReference type="OrthoDB" id="615187at2759"/>
<keyword evidence="2" id="KW-0809">Transit peptide</keyword>
<dbReference type="InterPro" id="IPR005746">
    <property type="entry name" value="Thioredoxin"/>
</dbReference>
<evidence type="ECO:0000256" key="3">
    <source>
        <dbReference type="ARBA" id="ARBA00022982"/>
    </source>
</evidence>
<dbReference type="InterPro" id="IPR005202">
    <property type="entry name" value="TF_GRAS"/>
</dbReference>
<feature type="region of interest" description="Leucine repeat I (LRI)" evidence="8">
    <location>
        <begin position="178"/>
        <end position="238"/>
    </location>
</feature>
<evidence type="ECO:0000256" key="7">
    <source>
        <dbReference type="ARBA" id="ARBA00023284"/>
    </source>
</evidence>
<keyword evidence="12" id="KW-1185">Reference proteome</keyword>
<dbReference type="InterPro" id="IPR036249">
    <property type="entry name" value="Thioredoxin-like_sf"/>
</dbReference>
<keyword evidence="6" id="KW-0804">Transcription</keyword>
<feature type="compositionally biased region" description="Polar residues" evidence="9">
    <location>
        <begin position="70"/>
        <end position="95"/>
    </location>
</feature>
<feature type="short sequence motif" description="VHIID" evidence="8">
    <location>
        <begin position="288"/>
        <end position="292"/>
    </location>
</feature>
<dbReference type="AlphaFoldDB" id="A0A5B6U8Y7"/>
<evidence type="ECO:0000256" key="9">
    <source>
        <dbReference type="SAM" id="MobiDB-lite"/>
    </source>
</evidence>
<feature type="compositionally biased region" description="Basic and acidic residues" evidence="9">
    <location>
        <begin position="142"/>
        <end position="154"/>
    </location>
</feature>
<comment type="caution">
    <text evidence="8">Lacks conserved residue(s) required for the propagation of feature annotation.</text>
</comment>
<protein>
    <submittedName>
        <fullName evidence="11">Scarecrow-like protein 1</fullName>
    </submittedName>
</protein>
<name>A0A5B6U8Y7_9ROSI</name>
<feature type="region of interest" description="Disordered" evidence="9">
    <location>
        <begin position="64"/>
        <end position="95"/>
    </location>
</feature>
<dbReference type="Pfam" id="PF00085">
    <property type="entry name" value="Thioredoxin"/>
    <property type="match status" value="1"/>
</dbReference>